<organism evidence="2 3">
    <name type="scientific">Sphingomonas yantingensis</name>
    <dbReference type="NCBI Taxonomy" id="1241761"/>
    <lineage>
        <taxon>Bacteria</taxon>
        <taxon>Pseudomonadati</taxon>
        <taxon>Pseudomonadota</taxon>
        <taxon>Alphaproteobacteria</taxon>
        <taxon>Sphingomonadales</taxon>
        <taxon>Sphingomonadaceae</taxon>
        <taxon>Sphingomonas</taxon>
    </lineage>
</organism>
<feature type="compositionally biased region" description="Basic and acidic residues" evidence="1">
    <location>
        <begin position="271"/>
        <end position="283"/>
    </location>
</feature>
<sequence>MADAVIYSGPDRAPQVRMRTTGWTRERRQRFLDVLAASANVALAARAVGVNGASAWALRKRDHAFAELFAEAMAQGYDALEGALLERARGGVNAIEVEGLPLTLTGDAEDRRLGERPRMLVTTTPRPTALMRRVMALDGLVQTLGRTRDNPHLPASFVGAMIADYGGTRLGRQELDGELVEDLAGALWTRALIEGCRVRAAPALVRVVVGVDPPAGTDGDACGIVAVGLDYGHGRGPTDRRRRRASGGCTPAGDRRPGRRRHRRRRGARGGRPDHRGDDGSRAGRAELMLRSCNSPRLCFACVETKPNVVSLRCP</sequence>
<evidence type="ECO:0000256" key="1">
    <source>
        <dbReference type="SAM" id="MobiDB-lite"/>
    </source>
</evidence>
<feature type="region of interest" description="Disordered" evidence="1">
    <location>
        <begin position="233"/>
        <end position="283"/>
    </location>
</feature>
<gene>
    <name evidence="2" type="ORF">FHR19_001343</name>
</gene>
<accession>A0A7W9AP35</accession>
<reference evidence="2 3" key="1">
    <citation type="submission" date="2020-08" db="EMBL/GenBank/DDBJ databases">
        <title>Genomic Encyclopedia of Type Strains, Phase IV (KMG-IV): sequencing the most valuable type-strain genomes for metagenomic binning, comparative biology and taxonomic classification.</title>
        <authorList>
            <person name="Goeker M."/>
        </authorList>
    </citation>
    <scope>NUCLEOTIDE SEQUENCE [LARGE SCALE GENOMIC DNA]</scope>
    <source>
        <strain evidence="2 3">DSM 27244</strain>
    </source>
</reference>
<proteinExistence type="predicted"/>
<protein>
    <submittedName>
        <fullName evidence="2">Uncharacterized protein</fullName>
    </submittedName>
</protein>
<evidence type="ECO:0000313" key="2">
    <source>
        <dbReference type="EMBL" id="MBB5697998.1"/>
    </source>
</evidence>
<evidence type="ECO:0000313" key="3">
    <source>
        <dbReference type="Proteomes" id="UP000557739"/>
    </source>
</evidence>
<dbReference type="EMBL" id="JACIJJ010000002">
    <property type="protein sequence ID" value="MBB5697998.1"/>
    <property type="molecule type" value="Genomic_DNA"/>
</dbReference>
<dbReference type="Proteomes" id="UP000557739">
    <property type="component" value="Unassembled WGS sequence"/>
</dbReference>
<keyword evidence="3" id="KW-1185">Reference proteome</keyword>
<dbReference type="AlphaFoldDB" id="A0A7W9AP35"/>
<feature type="compositionally biased region" description="Basic residues" evidence="1">
    <location>
        <begin position="257"/>
        <end position="269"/>
    </location>
</feature>
<name>A0A7W9AP35_9SPHN</name>
<comment type="caution">
    <text evidence="2">The sequence shown here is derived from an EMBL/GenBank/DDBJ whole genome shotgun (WGS) entry which is preliminary data.</text>
</comment>